<dbReference type="PANTHER" id="PTHR10343:SF84">
    <property type="entry name" value="5'-AMP-ACTIVATED PROTEIN KINASE SUBUNIT BETA-1"/>
    <property type="match status" value="1"/>
</dbReference>
<dbReference type="SUPFAM" id="SSF160219">
    <property type="entry name" value="AMPKBI-like"/>
    <property type="match status" value="1"/>
</dbReference>
<evidence type="ECO:0000259" key="5">
    <source>
        <dbReference type="SMART" id="SM01010"/>
    </source>
</evidence>
<dbReference type="InterPro" id="IPR050827">
    <property type="entry name" value="CRP1_MDG1_kinase"/>
</dbReference>
<sequence>MGNSPSNPSRSTTPTSSSHSPVTSQAASHGAGHSSSSSHARDLNLNPRRRESIQALSTGIKPIPPAATLQTSTVPATVRNNRAQTLTTPQHQLRAASDNLRSQSDERMGNEHSKQKAQGHDPHARHPKEWPPPSASPQQKPQLTPPREKGAQQQQQQPSPQTKPVDVPAIPRDDSQPSRTAQHHAAAAAASPIDPADASQEYSSFIPASQYSRPPRLPLPIEEEDLAPGSPIISPADLASPVDIGEIDGVLPRRTGSVLSNTTAEEDDQLDEFQGPQNVPTVPTIVEWEGPGERVYVTGTFAGWNRKYKLHRNGPSKKKDVLSTTISIAPGTHHLKFIVDGDMTTSDKLPTAVDYTNILVNYLEVSLDDIPRPPPGPIDLTKKAEPIPVQDKVAPPGIFPPLTLPPTPELHPVEQPPLEAAKAKIPARAPSPKKYHSSIPRYLSDLDLAEESSRFIRANHAANNLPTPPSLPMFLSKSILNGTTPMKDDSSVLILPNHTVLNHLATSSIKDNILATSATTRYKQKFLTTIMYKPKNDDPDRERD</sequence>
<keyword evidence="7" id="KW-1185">Reference proteome</keyword>
<dbReference type="GO" id="GO:0007165">
    <property type="term" value="P:signal transduction"/>
    <property type="evidence" value="ECO:0007669"/>
    <property type="project" value="UniProtKB-ARBA"/>
</dbReference>
<feature type="compositionally biased region" description="Low complexity" evidence="4">
    <location>
        <begin position="1"/>
        <end position="38"/>
    </location>
</feature>
<comment type="subcellular location">
    <subcellularLocation>
        <location evidence="1">Cytoplasm</location>
    </subcellularLocation>
</comment>
<evidence type="ECO:0000313" key="6">
    <source>
        <dbReference type="EMBL" id="KAF2659077.1"/>
    </source>
</evidence>
<accession>A0A6A6TIP8</accession>
<proteinExistence type="inferred from homology"/>
<dbReference type="InterPro" id="IPR032640">
    <property type="entry name" value="AMPK1_CBM"/>
</dbReference>
<dbReference type="OrthoDB" id="531008at2759"/>
<dbReference type="FunFam" id="2.60.40.10:FF:000562">
    <property type="entry name" value="Snf1 kinase complex beta-subunit Gal83"/>
    <property type="match status" value="1"/>
</dbReference>
<feature type="compositionally biased region" description="Polar residues" evidence="4">
    <location>
        <begin position="201"/>
        <end position="212"/>
    </location>
</feature>
<dbReference type="GO" id="GO:0019901">
    <property type="term" value="F:protein kinase binding"/>
    <property type="evidence" value="ECO:0007669"/>
    <property type="project" value="TreeGrafter"/>
</dbReference>
<name>A0A6A6TIP8_9PLEO</name>
<organism evidence="6 7">
    <name type="scientific">Lophiostoma macrostomum CBS 122681</name>
    <dbReference type="NCBI Taxonomy" id="1314788"/>
    <lineage>
        <taxon>Eukaryota</taxon>
        <taxon>Fungi</taxon>
        <taxon>Dikarya</taxon>
        <taxon>Ascomycota</taxon>
        <taxon>Pezizomycotina</taxon>
        <taxon>Dothideomycetes</taxon>
        <taxon>Pleosporomycetidae</taxon>
        <taxon>Pleosporales</taxon>
        <taxon>Lophiostomataceae</taxon>
        <taxon>Lophiostoma</taxon>
    </lineage>
</organism>
<reference evidence="6" key="1">
    <citation type="journal article" date="2020" name="Stud. Mycol.">
        <title>101 Dothideomycetes genomes: a test case for predicting lifestyles and emergence of pathogens.</title>
        <authorList>
            <person name="Haridas S."/>
            <person name="Albert R."/>
            <person name="Binder M."/>
            <person name="Bloem J."/>
            <person name="Labutti K."/>
            <person name="Salamov A."/>
            <person name="Andreopoulos B."/>
            <person name="Baker S."/>
            <person name="Barry K."/>
            <person name="Bills G."/>
            <person name="Bluhm B."/>
            <person name="Cannon C."/>
            <person name="Castanera R."/>
            <person name="Culley D."/>
            <person name="Daum C."/>
            <person name="Ezra D."/>
            <person name="Gonzalez J."/>
            <person name="Henrissat B."/>
            <person name="Kuo A."/>
            <person name="Liang C."/>
            <person name="Lipzen A."/>
            <person name="Lutzoni F."/>
            <person name="Magnuson J."/>
            <person name="Mondo S."/>
            <person name="Nolan M."/>
            <person name="Ohm R."/>
            <person name="Pangilinan J."/>
            <person name="Park H.-J."/>
            <person name="Ramirez L."/>
            <person name="Alfaro M."/>
            <person name="Sun H."/>
            <person name="Tritt A."/>
            <person name="Yoshinaga Y."/>
            <person name="Zwiers L.-H."/>
            <person name="Turgeon B."/>
            <person name="Goodwin S."/>
            <person name="Spatafora J."/>
            <person name="Crous P."/>
            <person name="Grigoriev I."/>
        </authorList>
    </citation>
    <scope>NUCLEOTIDE SEQUENCE</scope>
    <source>
        <strain evidence="6">CBS 122681</strain>
    </source>
</reference>
<protein>
    <submittedName>
        <fullName evidence="6">Carbohydrate-binding module family 48 protein</fullName>
    </submittedName>
</protein>
<dbReference type="GO" id="GO:0005634">
    <property type="term" value="C:nucleus"/>
    <property type="evidence" value="ECO:0007669"/>
    <property type="project" value="TreeGrafter"/>
</dbReference>
<feature type="compositionally biased region" description="Basic and acidic residues" evidence="4">
    <location>
        <begin position="103"/>
        <end position="129"/>
    </location>
</feature>
<comment type="similarity">
    <text evidence="2">Belongs to the 5'-AMP-activated protein kinase beta subunit family.</text>
</comment>
<dbReference type="Proteomes" id="UP000799324">
    <property type="component" value="Unassembled WGS sequence"/>
</dbReference>
<dbReference type="Gene3D" id="2.60.40.10">
    <property type="entry name" value="Immunoglobulins"/>
    <property type="match status" value="1"/>
</dbReference>
<dbReference type="EMBL" id="MU004310">
    <property type="protein sequence ID" value="KAF2659077.1"/>
    <property type="molecule type" value="Genomic_DNA"/>
</dbReference>
<gene>
    <name evidence="6" type="ORF">K491DRAFT_713085</name>
</gene>
<dbReference type="InterPro" id="IPR006828">
    <property type="entry name" value="ASC_dom"/>
</dbReference>
<feature type="domain" description="Association with the SNF1 complex (ASC)" evidence="5">
    <location>
        <begin position="428"/>
        <end position="535"/>
    </location>
</feature>
<dbReference type="Pfam" id="PF04739">
    <property type="entry name" value="AMPKBI"/>
    <property type="match status" value="1"/>
</dbReference>
<dbReference type="InterPro" id="IPR013783">
    <property type="entry name" value="Ig-like_fold"/>
</dbReference>
<dbReference type="SMART" id="SM01010">
    <property type="entry name" value="AMPKBI"/>
    <property type="match status" value="1"/>
</dbReference>
<evidence type="ECO:0000256" key="2">
    <source>
        <dbReference type="ARBA" id="ARBA00010926"/>
    </source>
</evidence>
<dbReference type="GO" id="GO:0005737">
    <property type="term" value="C:cytoplasm"/>
    <property type="evidence" value="ECO:0007669"/>
    <property type="project" value="UniProtKB-SubCell"/>
</dbReference>
<evidence type="ECO:0000256" key="3">
    <source>
        <dbReference type="ARBA" id="ARBA00022490"/>
    </source>
</evidence>
<dbReference type="PANTHER" id="PTHR10343">
    <property type="entry name" value="5'-AMP-ACTIVATED PROTEIN KINASE , BETA SUBUNIT"/>
    <property type="match status" value="1"/>
</dbReference>
<feature type="compositionally biased region" description="Low complexity" evidence="4">
    <location>
        <begin position="183"/>
        <end position="200"/>
    </location>
</feature>
<dbReference type="SUPFAM" id="SSF81296">
    <property type="entry name" value="E set domains"/>
    <property type="match status" value="1"/>
</dbReference>
<evidence type="ECO:0000313" key="7">
    <source>
        <dbReference type="Proteomes" id="UP000799324"/>
    </source>
</evidence>
<feature type="compositionally biased region" description="Polar residues" evidence="4">
    <location>
        <begin position="68"/>
        <end position="91"/>
    </location>
</feature>
<dbReference type="CDD" id="cd02859">
    <property type="entry name" value="E_set_AMPKbeta_like_N"/>
    <property type="match status" value="1"/>
</dbReference>
<keyword evidence="3" id="KW-0963">Cytoplasm</keyword>
<evidence type="ECO:0000256" key="1">
    <source>
        <dbReference type="ARBA" id="ARBA00004496"/>
    </source>
</evidence>
<dbReference type="InterPro" id="IPR014756">
    <property type="entry name" value="Ig_E-set"/>
</dbReference>
<evidence type="ECO:0000256" key="4">
    <source>
        <dbReference type="SAM" id="MobiDB-lite"/>
    </source>
</evidence>
<dbReference type="GO" id="GO:0031588">
    <property type="term" value="C:nucleotide-activated protein kinase complex"/>
    <property type="evidence" value="ECO:0007669"/>
    <property type="project" value="TreeGrafter"/>
</dbReference>
<dbReference type="Gene3D" id="6.20.250.60">
    <property type="match status" value="1"/>
</dbReference>
<dbReference type="InterPro" id="IPR037256">
    <property type="entry name" value="ASC_dom_sf"/>
</dbReference>
<dbReference type="Pfam" id="PF16561">
    <property type="entry name" value="AMPK1_CBM"/>
    <property type="match status" value="1"/>
</dbReference>
<feature type="region of interest" description="Disordered" evidence="4">
    <location>
        <begin position="1"/>
        <end position="218"/>
    </location>
</feature>
<dbReference type="AlphaFoldDB" id="A0A6A6TIP8"/>